<accession>A0A699LE08</accession>
<feature type="compositionally biased region" description="Basic and acidic residues" evidence="1">
    <location>
        <begin position="80"/>
        <end position="89"/>
    </location>
</feature>
<reference evidence="2" key="1">
    <citation type="journal article" date="2019" name="Sci. Rep.">
        <title>Draft genome of Tanacetum cinerariifolium, the natural source of mosquito coil.</title>
        <authorList>
            <person name="Yamashiro T."/>
            <person name="Shiraishi A."/>
            <person name="Satake H."/>
            <person name="Nakayama K."/>
        </authorList>
    </citation>
    <scope>NUCLEOTIDE SEQUENCE</scope>
</reference>
<comment type="caution">
    <text evidence="2">The sequence shown here is derived from an EMBL/GenBank/DDBJ whole genome shotgun (WGS) entry which is preliminary data.</text>
</comment>
<feature type="non-terminal residue" evidence="2">
    <location>
        <position position="89"/>
    </location>
</feature>
<proteinExistence type="predicted"/>
<organism evidence="2">
    <name type="scientific">Tanacetum cinerariifolium</name>
    <name type="common">Dalmatian daisy</name>
    <name type="synonym">Chrysanthemum cinerariifolium</name>
    <dbReference type="NCBI Taxonomy" id="118510"/>
    <lineage>
        <taxon>Eukaryota</taxon>
        <taxon>Viridiplantae</taxon>
        <taxon>Streptophyta</taxon>
        <taxon>Embryophyta</taxon>
        <taxon>Tracheophyta</taxon>
        <taxon>Spermatophyta</taxon>
        <taxon>Magnoliopsida</taxon>
        <taxon>eudicotyledons</taxon>
        <taxon>Gunneridae</taxon>
        <taxon>Pentapetalae</taxon>
        <taxon>asterids</taxon>
        <taxon>campanulids</taxon>
        <taxon>Asterales</taxon>
        <taxon>Asteraceae</taxon>
        <taxon>Asteroideae</taxon>
        <taxon>Anthemideae</taxon>
        <taxon>Anthemidinae</taxon>
        <taxon>Tanacetum</taxon>
    </lineage>
</organism>
<evidence type="ECO:0000256" key="1">
    <source>
        <dbReference type="SAM" id="MobiDB-lite"/>
    </source>
</evidence>
<protein>
    <submittedName>
        <fullName evidence="2">Uncharacterized protein</fullName>
    </submittedName>
</protein>
<dbReference type="EMBL" id="BKCJ010597191">
    <property type="protein sequence ID" value="GFB30302.1"/>
    <property type="molecule type" value="Genomic_DNA"/>
</dbReference>
<feature type="compositionally biased region" description="Gly residues" evidence="1">
    <location>
        <begin position="51"/>
        <end position="75"/>
    </location>
</feature>
<sequence length="89" mass="9224">MTSEAIKELIDQRAAEALAAYEANRAAEFVVDSQSLNGDDDDDGNVRGNGSRNGGGNGDENGKGNGNKNDGGNGNGNPNRNDRSVMRVA</sequence>
<feature type="region of interest" description="Disordered" evidence="1">
    <location>
        <begin position="31"/>
        <end position="89"/>
    </location>
</feature>
<evidence type="ECO:0000313" key="2">
    <source>
        <dbReference type="EMBL" id="GFB30302.1"/>
    </source>
</evidence>
<name>A0A699LE08_TANCI</name>
<dbReference type="AlphaFoldDB" id="A0A699LE08"/>
<gene>
    <name evidence="2" type="ORF">Tci_702273</name>
</gene>